<comment type="caution">
    <text evidence="7">The sequence shown here is derived from an EMBL/GenBank/DDBJ whole genome shotgun (WGS) entry which is preliminary data.</text>
</comment>
<reference evidence="7 8" key="1">
    <citation type="submission" date="2016-06" db="EMBL/GenBank/DDBJ databases">
        <title>Genome sequence of Tepidimonas fonticaldi PL17.</title>
        <authorList>
            <person name="Pinnaka A.K."/>
        </authorList>
    </citation>
    <scope>NUCLEOTIDE SEQUENCE [LARGE SCALE GENOMIC DNA]</scope>
    <source>
        <strain evidence="7 8">PL17</strain>
    </source>
</reference>
<evidence type="ECO:0000256" key="2">
    <source>
        <dbReference type="ARBA" id="ARBA00022516"/>
    </source>
</evidence>
<feature type="domain" description="Phospholipid/glycerol acyltransferase" evidence="6">
    <location>
        <begin position="78"/>
        <end position="190"/>
    </location>
</feature>
<accession>A0A1A6DYR6</accession>
<dbReference type="PANTHER" id="PTHR10434:SF64">
    <property type="entry name" value="1-ACYL-SN-GLYCEROL-3-PHOSPHATE ACYLTRANSFERASE-RELATED"/>
    <property type="match status" value="1"/>
</dbReference>
<dbReference type="GO" id="GO:0006654">
    <property type="term" value="P:phosphatidic acid biosynthetic process"/>
    <property type="evidence" value="ECO:0007669"/>
    <property type="project" value="TreeGrafter"/>
</dbReference>
<dbReference type="OrthoDB" id="9806880at2"/>
<gene>
    <name evidence="7" type="ORF">A9O67_11530</name>
</gene>
<evidence type="ECO:0000256" key="4">
    <source>
        <dbReference type="ARBA" id="ARBA00023098"/>
    </source>
</evidence>
<dbReference type="SMART" id="SM00563">
    <property type="entry name" value="PlsC"/>
    <property type="match status" value="1"/>
</dbReference>
<dbReference type="RefSeq" id="WP_068606566.1">
    <property type="nucleotide sequence ID" value="NZ_LZDH01000006.1"/>
</dbReference>
<comment type="pathway">
    <text evidence="1">Lipid metabolism.</text>
</comment>
<dbReference type="PANTHER" id="PTHR10434">
    <property type="entry name" value="1-ACYL-SN-GLYCEROL-3-PHOSPHATE ACYLTRANSFERASE"/>
    <property type="match status" value="1"/>
</dbReference>
<evidence type="ECO:0000256" key="5">
    <source>
        <dbReference type="ARBA" id="ARBA00023315"/>
    </source>
</evidence>
<dbReference type="CDD" id="cd07989">
    <property type="entry name" value="LPLAT_AGPAT-like"/>
    <property type="match status" value="1"/>
</dbReference>
<evidence type="ECO:0000259" key="6">
    <source>
        <dbReference type="SMART" id="SM00563"/>
    </source>
</evidence>
<name>A0A1A6DYR6_9BURK</name>
<dbReference type="STRING" id="1101373.A9O67_11530"/>
<sequence length="265" mass="28675">MPRPETGPARRGRGVRALWRGARLLAHVVGGLWTVWRHFPQWDEAARAARIQAWSARALAILGVALRVDGVPPARGPLLVVSNHVSWLDILAIDAAWPCRFVSKADVRHWPLLGRLVAGAGTLFIERDRKRDALRVVHHLAERLQAGDVLAVFPEGTTSDGRSVLPFHANLLQAAVATGAPVQPLGLAYRPMGAAADALARHDAPVYVGDATLLASVWRVLTATDLAVHLRWGEPQTADGRDRRTWAADLRAHVAVLAGLPPPAD</sequence>
<keyword evidence="5 7" id="KW-0012">Acyltransferase</keyword>
<dbReference type="EMBL" id="LZDH01000006">
    <property type="protein sequence ID" value="OBS31816.1"/>
    <property type="molecule type" value="Genomic_DNA"/>
</dbReference>
<dbReference type="Pfam" id="PF01553">
    <property type="entry name" value="Acyltransferase"/>
    <property type="match status" value="1"/>
</dbReference>
<keyword evidence="3 7" id="KW-0808">Transferase</keyword>
<evidence type="ECO:0000256" key="3">
    <source>
        <dbReference type="ARBA" id="ARBA00022679"/>
    </source>
</evidence>
<keyword evidence="2" id="KW-0444">Lipid biosynthesis</keyword>
<dbReference type="AlphaFoldDB" id="A0A1A6DYR6"/>
<dbReference type="Proteomes" id="UP000091969">
    <property type="component" value="Unassembled WGS sequence"/>
</dbReference>
<evidence type="ECO:0000313" key="7">
    <source>
        <dbReference type="EMBL" id="OBS31816.1"/>
    </source>
</evidence>
<proteinExistence type="predicted"/>
<keyword evidence="4" id="KW-0443">Lipid metabolism</keyword>
<evidence type="ECO:0000313" key="8">
    <source>
        <dbReference type="Proteomes" id="UP000091969"/>
    </source>
</evidence>
<organism evidence="7 8">
    <name type="scientific">Tepidimonas fonticaldi</name>
    <dbReference type="NCBI Taxonomy" id="1101373"/>
    <lineage>
        <taxon>Bacteria</taxon>
        <taxon>Pseudomonadati</taxon>
        <taxon>Pseudomonadota</taxon>
        <taxon>Betaproteobacteria</taxon>
        <taxon>Burkholderiales</taxon>
        <taxon>Tepidimonas</taxon>
    </lineage>
</organism>
<evidence type="ECO:0000256" key="1">
    <source>
        <dbReference type="ARBA" id="ARBA00005189"/>
    </source>
</evidence>
<dbReference type="SUPFAM" id="SSF69593">
    <property type="entry name" value="Glycerol-3-phosphate (1)-acyltransferase"/>
    <property type="match status" value="1"/>
</dbReference>
<keyword evidence="8" id="KW-1185">Reference proteome</keyword>
<protein>
    <submittedName>
        <fullName evidence="7">Glycerol acyltransferase</fullName>
    </submittedName>
</protein>
<dbReference type="InterPro" id="IPR002123">
    <property type="entry name" value="Plipid/glycerol_acylTrfase"/>
</dbReference>
<dbReference type="GO" id="GO:0003841">
    <property type="term" value="F:1-acylglycerol-3-phosphate O-acyltransferase activity"/>
    <property type="evidence" value="ECO:0007669"/>
    <property type="project" value="TreeGrafter"/>
</dbReference>